<dbReference type="InterPro" id="IPR039015">
    <property type="entry name" value="ENDOD1"/>
</dbReference>
<feature type="signal peptide" evidence="1">
    <location>
        <begin position="1"/>
        <end position="16"/>
    </location>
</feature>
<dbReference type="PANTHER" id="PTHR21472:SF26">
    <property type="entry name" value="ENDONUCLEASE DOMAIN CONTAINING 1"/>
    <property type="match status" value="1"/>
</dbReference>
<comment type="caution">
    <text evidence="4">The sequence shown here is derived from an EMBL/GenBank/DDBJ whole genome shotgun (WGS) entry which is preliminary data.</text>
</comment>
<dbReference type="InterPro" id="IPR020821">
    <property type="entry name" value="ENPP1-3/EXOG-like_nuc-like"/>
</dbReference>
<dbReference type="Proteomes" id="UP000276834">
    <property type="component" value="Unassembled WGS sequence"/>
</dbReference>
<evidence type="ECO:0000313" key="5">
    <source>
        <dbReference type="Proteomes" id="UP000276834"/>
    </source>
</evidence>
<dbReference type="EMBL" id="QUSF01000020">
    <property type="protein sequence ID" value="RLW02045.1"/>
    <property type="molecule type" value="Genomic_DNA"/>
</dbReference>
<gene>
    <name evidence="4" type="ORF">DV515_00007610</name>
</gene>
<evidence type="ECO:0000259" key="2">
    <source>
        <dbReference type="SMART" id="SM00477"/>
    </source>
</evidence>
<dbReference type="SUPFAM" id="SSF54060">
    <property type="entry name" value="His-Me finger endonucleases"/>
    <property type="match status" value="1"/>
</dbReference>
<name>A0A3L8SHC1_CHLGU</name>
<dbReference type="SMART" id="SM00477">
    <property type="entry name" value="NUC"/>
    <property type="match status" value="1"/>
</dbReference>
<dbReference type="PANTHER" id="PTHR21472">
    <property type="entry name" value="ENDONUCLEASE DOMAIN-CONTAINING 1 PROTEIN ENDOD1"/>
    <property type="match status" value="1"/>
</dbReference>
<dbReference type="Gene3D" id="3.40.570.10">
    <property type="entry name" value="Extracellular Endonuclease, subunit A"/>
    <property type="match status" value="1"/>
</dbReference>
<dbReference type="SMART" id="SM00892">
    <property type="entry name" value="Endonuclease_NS"/>
    <property type="match status" value="1"/>
</dbReference>
<protein>
    <recommendedName>
        <fullName evidence="6">Endonuclease domain-containing 1 protein</fullName>
    </recommendedName>
</protein>
<reference evidence="4 5" key="1">
    <citation type="journal article" date="2018" name="Proc. R. Soc. B">
        <title>A non-coding region near Follistatin controls head colour polymorphism in the Gouldian finch.</title>
        <authorList>
            <person name="Toomey M.B."/>
            <person name="Marques C.I."/>
            <person name="Andrade P."/>
            <person name="Araujo P.M."/>
            <person name="Sabatino S."/>
            <person name="Gazda M.A."/>
            <person name="Afonso S."/>
            <person name="Lopes R.J."/>
            <person name="Corbo J.C."/>
            <person name="Carneiro M."/>
        </authorList>
    </citation>
    <scope>NUCLEOTIDE SEQUENCE [LARGE SCALE GENOMIC DNA]</scope>
    <source>
        <strain evidence="4">Red01</strain>
        <tissue evidence="4">Muscle</tissue>
    </source>
</reference>
<dbReference type="InterPro" id="IPR044929">
    <property type="entry name" value="DNA/RNA_non-sp_Endonuclease_sf"/>
</dbReference>
<dbReference type="InterPro" id="IPR044925">
    <property type="entry name" value="His-Me_finger_sf"/>
</dbReference>
<keyword evidence="1" id="KW-0732">Signal</keyword>
<dbReference type="GO" id="GO:0016787">
    <property type="term" value="F:hydrolase activity"/>
    <property type="evidence" value="ECO:0007669"/>
    <property type="project" value="InterPro"/>
</dbReference>
<feature type="domain" description="ENPP1-3/EXOG-like endonuclease/phosphodiesterase" evidence="2">
    <location>
        <begin position="54"/>
        <end position="266"/>
    </location>
</feature>
<feature type="domain" description="DNA/RNA non-specific endonuclease/pyrophosphatase/phosphodiesterase" evidence="3">
    <location>
        <begin position="53"/>
        <end position="267"/>
    </location>
</feature>
<dbReference type="OrthoDB" id="69221at2759"/>
<evidence type="ECO:0008006" key="6">
    <source>
        <dbReference type="Google" id="ProtNLM"/>
    </source>
</evidence>
<proteinExistence type="predicted"/>
<feature type="chain" id="PRO_5018245098" description="Endonuclease domain-containing 1 protein" evidence="1">
    <location>
        <begin position="17"/>
        <end position="279"/>
    </location>
</feature>
<keyword evidence="5" id="KW-1185">Reference proteome</keyword>
<organism evidence="4 5">
    <name type="scientific">Chloebia gouldiae</name>
    <name type="common">Gouldian finch</name>
    <name type="synonym">Erythrura gouldiae</name>
    <dbReference type="NCBI Taxonomy" id="44316"/>
    <lineage>
        <taxon>Eukaryota</taxon>
        <taxon>Metazoa</taxon>
        <taxon>Chordata</taxon>
        <taxon>Craniata</taxon>
        <taxon>Vertebrata</taxon>
        <taxon>Euteleostomi</taxon>
        <taxon>Archelosauria</taxon>
        <taxon>Archosauria</taxon>
        <taxon>Dinosauria</taxon>
        <taxon>Saurischia</taxon>
        <taxon>Theropoda</taxon>
        <taxon>Coelurosauria</taxon>
        <taxon>Aves</taxon>
        <taxon>Neognathae</taxon>
        <taxon>Neoaves</taxon>
        <taxon>Telluraves</taxon>
        <taxon>Australaves</taxon>
        <taxon>Passeriformes</taxon>
        <taxon>Passeroidea</taxon>
        <taxon>Passeridae</taxon>
        <taxon>Chloebia</taxon>
    </lineage>
</organism>
<evidence type="ECO:0000313" key="4">
    <source>
        <dbReference type="EMBL" id="RLW02045.1"/>
    </source>
</evidence>
<dbReference type="GO" id="GO:0046872">
    <property type="term" value="F:metal ion binding"/>
    <property type="evidence" value="ECO:0007669"/>
    <property type="project" value="InterPro"/>
</dbReference>
<evidence type="ECO:0000259" key="3">
    <source>
        <dbReference type="SMART" id="SM00892"/>
    </source>
</evidence>
<dbReference type="Pfam" id="PF01223">
    <property type="entry name" value="Endonuclease_NS"/>
    <property type="match status" value="1"/>
</dbReference>
<evidence type="ECO:0000256" key="1">
    <source>
        <dbReference type="SAM" id="SignalP"/>
    </source>
</evidence>
<dbReference type="STRING" id="44316.ENSEGOP00005007255"/>
<accession>A0A3L8SHC1</accession>
<dbReference type="InterPro" id="IPR001604">
    <property type="entry name" value="Endo_G_ENPP1-like_dom"/>
</dbReference>
<sequence>MLGLLLLASCLWLGHGEVVKSFEECSEFFYAGTTPNDALNPKNPALICQRFKNTYHFATLYDRDNRIPVYSAYRYEPSNVKKPPEWWLVEPQLIDKNLNLKDMEWDKVLREKYGITLDKIKESQAVPDDYKDLTDLDRGHLCPSGHMNSKESKMATFTLTNIVPQYSSLNNGKWRTYEHQKMMKKTADCKSTYVVTGAVPGSTKVSGGRVNRPSYIWSAACCLGENSQPKDAWGAIAQNDKNRVEVISLKELEKKLTDLYGKTVTLFNNACPREQKSHP</sequence>
<dbReference type="AlphaFoldDB" id="A0A3L8SHC1"/>
<dbReference type="GO" id="GO:0003676">
    <property type="term" value="F:nucleic acid binding"/>
    <property type="evidence" value="ECO:0007669"/>
    <property type="project" value="InterPro"/>
</dbReference>